<feature type="transmembrane region" description="Helical" evidence="1">
    <location>
        <begin position="154"/>
        <end position="174"/>
    </location>
</feature>
<keyword evidence="1" id="KW-1133">Transmembrane helix</keyword>
<reference evidence="2 3" key="1">
    <citation type="submission" date="2007-10" db="EMBL/GenBank/DDBJ databases">
        <title>Complete sequence of Caldivirga maquilingensis IC-167.</title>
        <authorList>
            <consortium name="US DOE Joint Genome Institute"/>
            <person name="Copeland A."/>
            <person name="Lucas S."/>
            <person name="Lapidus A."/>
            <person name="Barry K."/>
            <person name="Glavina del Rio T."/>
            <person name="Dalin E."/>
            <person name="Tice H."/>
            <person name="Pitluck S."/>
            <person name="Saunders E."/>
            <person name="Brettin T."/>
            <person name="Bruce D."/>
            <person name="Detter J.C."/>
            <person name="Han C."/>
            <person name="Schmutz J."/>
            <person name="Larimer F."/>
            <person name="Land M."/>
            <person name="Hauser L."/>
            <person name="Kyrpides N."/>
            <person name="Ivanova N."/>
            <person name="Biddle J.F."/>
            <person name="Zhang Z."/>
            <person name="Fitz-Gibbon S.T."/>
            <person name="Lowe T.M."/>
            <person name="Saltikov C."/>
            <person name="House C.H."/>
            <person name="Richardson P."/>
        </authorList>
    </citation>
    <scope>NUCLEOTIDE SEQUENCE [LARGE SCALE GENOMIC DNA]</scope>
    <source>
        <strain evidence="3">ATCC 700844 / DSM 13496 / JCM 10307 / IC-167</strain>
    </source>
</reference>
<feature type="transmembrane region" description="Helical" evidence="1">
    <location>
        <begin position="12"/>
        <end position="29"/>
    </location>
</feature>
<name>A8MD86_CALMQ</name>
<keyword evidence="1" id="KW-0812">Transmembrane</keyword>
<feature type="transmembrane region" description="Helical" evidence="1">
    <location>
        <begin position="97"/>
        <end position="116"/>
    </location>
</feature>
<evidence type="ECO:0000313" key="3">
    <source>
        <dbReference type="Proteomes" id="UP000001137"/>
    </source>
</evidence>
<feature type="transmembrane region" description="Helical" evidence="1">
    <location>
        <begin position="128"/>
        <end position="148"/>
    </location>
</feature>
<feature type="transmembrane region" description="Helical" evidence="1">
    <location>
        <begin position="216"/>
        <end position="237"/>
    </location>
</feature>
<accession>A8MD86</accession>
<feature type="transmembrane region" description="Helical" evidence="1">
    <location>
        <begin position="35"/>
        <end position="53"/>
    </location>
</feature>
<evidence type="ECO:0000313" key="2">
    <source>
        <dbReference type="EMBL" id="ABW01742.1"/>
    </source>
</evidence>
<dbReference type="KEGG" id="cma:Cmaq_0909"/>
<dbReference type="STRING" id="397948.Cmaq_0909"/>
<feature type="transmembrane region" description="Helical" evidence="1">
    <location>
        <begin position="186"/>
        <end position="210"/>
    </location>
</feature>
<sequence length="368" mass="40808">MVSASTGSLSRYVVYYVILIIITAVLMLLTSVGLYILFIFSIPIAGSLALMLLSDLRNMRGRPWFRGRQANDAAYVTLTLLMSLGLFLVIPSYEAKVALSSLILLVSAVMINRLGSSLSLTSINIGDFLKKLSISIALFSLSALMGLAYRPLMYPFLTSSLAALVLSSTALINAQPGKGAGNAVLYLRNSYGSIVAAFFGLGVFYMVLAIPKSPILNVYVLAVSILLTLALVAYISYRAYVAVSRDIEKIVEEVYEAHKREVKVIQVPELKYFNDAVEDFIKYGRKDKLIAYLSYMMASGGFEYNEVIDVLSSLFNYQYSPDKLYDRFSVEEEITRRINALNDVLSSMTQYEQTKSTYQIYGQASAQQ</sequence>
<dbReference type="AlphaFoldDB" id="A8MD86"/>
<dbReference type="EMBL" id="CP000852">
    <property type="protein sequence ID" value="ABW01742.1"/>
    <property type="molecule type" value="Genomic_DNA"/>
</dbReference>
<dbReference type="RefSeq" id="WP_012185961.1">
    <property type="nucleotide sequence ID" value="NC_009954.1"/>
</dbReference>
<gene>
    <name evidence="2" type="ordered locus">Cmaq_0909</name>
</gene>
<evidence type="ECO:0000256" key="1">
    <source>
        <dbReference type="SAM" id="Phobius"/>
    </source>
</evidence>
<feature type="transmembrane region" description="Helical" evidence="1">
    <location>
        <begin position="73"/>
        <end position="91"/>
    </location>
</feature>
<dbReference type="Proteomes" id="UP000001137">
    <property type="component" value="Chromosome"/>
</dbReference>
<keyword evidence="1" id="KW-0472">Membrane</keyword>
<dbReference type="HOGENOM" id="CLU_782168_0_0_2"/>
<proteinExistence type="predicted"/>
<dbReference type="eggNOG" id="arCOG03835">
    <property type="taxonomic scope" value="Archaea"/>
</dbReference>
<protein>
    <submittedName>
        <fullName evidence="2">Uncharacterized protein</fullName>
    </submittedName>
</protein>
<keyword evidence="3" id="KW-1185">Reference proteome</keyword>
<organism evidence="2 3">
    <name type="scientific">Caldivirga maquilingensis (strain ATCC 700844 / DSM 13496 / JCM 10307 / IC-167)</name>
    <dbReference type="NCBI Taxonomy" id="397948"/>
    <lineage>
        <taxon>Archaea</taxon>
        <taxon>Thermoproteota</taxon>
        <taxon>Thermoprotei</taxon>
        <taxon>Thermoproteales</taxon>
        <taxon>Thermoproteaceae</taxon>
        <taxon>Caldivirga</taxon>
    </lineage>
</organism>
<dbReference type="GeneID" id="5709320"/>
<dbReference type="OrthoDB" id="29100at2157"/>